<accession>A0ACB7URU9</accession>
<evidence type="ECO:0000313" key="2">
    <source>
        <dbReference type="Proteomes" id="UP000827976"/>
    </source>
</evidence>
<keyword evidence="1" id="KW-0645">Protease</keyword>
<reference evidence="2" key="1">
    <citation type="journal article" date="2022" name="Nat. Commun.">
        <title>Chromosome evolution and the genetic basis of agronomically important traits in greater yam.</title>
        <authorList>
            <person name="Bredeson J.V."/>
            <person name="Lyons J.B."/>
            <person name="Oniyinde I.O."/>
            <person name="Okereke N.R."/>
            <person name="Kolade O."/>
            <person name="Nnabue I."/>
            <person name="Nwadili C.O."/>
            <person name="Hribova E."/>
            <person name="Parker M."/>
            <person name="Nwogha J."/>
            <person name="Shu S."/>
            <person name="Carlson J."/>
            <person name="Kariba R."/>
            <person name="Muthemba S."/>
            <person name="Knop K."/>
            <person name="Barton G.J."/>
            <person name="Sherwood A.V."/>
            <person name="Lopez-Montes A."/>
            <person name="Asiedu R."/>
            <person name="Jamnadass R."/>
            <person name="Muchugi A."/>
            <person name="Goodstein D."/>
            <person name="Egesi C.N."/>
            <person name="Featherston J."/>
            <person name="Asfaw A."/>
            <person name="Simpson G.G."/>
            <person name="Dolezel J."/>
            <person name="Hendre P.S."/>
            <person name="Van Deynze A."/>
            <person name="Kumar P.L."/>
            <person name="Obidiegwu J.E."/>
            <person name="Bhattacharjee R."/>
            <person name="Rokhsar D.S."/>
        </authorList>
    </citation>
    <scope>NUCLEOTIDE SEQUENCE [LARGE SCALE GENOMIC DNA]</scope>
    <source>
        <strain evidence="2">cv. TDa95/00328</strain>
    </source>
</reference>
<evidence type="ECO:0000313" key="1">
    <source>
        <dbReference type="EMBL" id="KAH7663392.1"/>
    </source>
</evidence>
<gene>
    <name evidence="1" type="ORF">IHE45_14G051300</name>
</gene>
<organism evidence="1 2">
    <name type="scientific">Dioscorea alata</name>
    <name type="common">Purple yam</name>
    <dbReference type="NCBI Taxonomy" id="55571"/>
    <lineage>
        <taxon>Eukaryota</taxon>
        <taxon>Viridiplantae</taxon>
        <taxon>Streptophyta</taxon>
        <taxon>Embryophyta</taxon>
        <taxon>Tracheophyta</taxon>
        <taxon>Spermatophyta</taxon>
        <taxon>Magnoliopsida</taxon>
        <taxon>Liliopsida</taxon>
        <taxon>Dioscoreales</taxon>
        <taxon>Dioscoreaceae</taxon>
        <taxon>Dioscorea</taxon>
    </lineage>
</organism>
<keyword evidence="2" id="KW-1185">Reference proteome</keyword>
<protein>
    <submittedName>
        <fullName evidence="1">Acid proteases protein</fullName>
    </submittedName>
</protein>
<dbReference type="Proteomes" id="UP000827976">
    <property type="component" value="Chromosome 14"/>
</dbReference>
<proteinExistence type="predicted"/>
<name>A0ACB7URU9_DIOAL</name>
<sequence>MASQSEVTHVKETKMSKKDTMAEMNSRLAKVELAMGEEQDKFEEFGQRVEELERGKDELREEMQGALNVVASECRTLIKALEETLLGKINGLDTKVTKLEAELKDSKEELVLCRKAIAQAPSGTPVSPSPSRVDVPKPKLYGGSRNAKELDNFLWSLEQYFKALSITEDAKKIDTATLYLDNTAMVWWRRRSGDIEKGSFTLDTWEEFKKELKRQFYPEHAEEEARAKLRRLQQKGSIRDYVKEFSEVLLEIPDYPDKEAFFAFKDGLQHWVKMEIQRHGAQDLATAISIAESLVEFKKAEKPKSFKDKGGKGKSGGDAHQSKEAKQSRFKEGHSSKDSKGERPPLKCFFCNGPHRARECPTKAKLAALVEEREESPHESKMGSLQLLSAIKAKMEAPKMEKKGRLFLEAKIGGQLVKALVDTGASNNFLQHHEAKRLGIPFKEERGWLKAVNSEPRPIFGVAHNVEVRLGDWCGRANFSIVPMDDYPVVFGMEFMDQVKAIPIPFANTMCILEEGNASMVPLSREVSLRSKQLSTLQCSKGIKKGQPTFLATLKEEEGNSSNLELPREISQVLEEFKDVMPPSLPKKLPPKREVDHKIELIPGATPPSAVPY</sequence>
<dbReference type="EMBL" id="CM037024">
    <property type="protein sequence ID" value="KAH7663392.1"/>
    <property type="molecule type" value="Genomic_DNA"/>
</dbReference>
<comment type="caution">
    <text evidence="1">The sequence shown here is derived from an EMBL/GenBank/DDBJ whole genome shotgun (WGS) entry which is preliminary data.</text>
</comment>
<keyword evidence="1" id="KW-0378">Hydrolase</keyword>